<evidence type="ECO:0000256" key="1">
    <source>
        <dbReference type="SAM" id="MobiDB-lite"/>
    </source>
</evidence>
<dbReference type="InterPro" id="IPR036047">
    <property type="entry name" value="F-box-like_dom_sf"/>
</dbReference>
<reference evidence="3 4" key="1">
    <citation type="submission" date="2018-06" db="EMBL/GenBank/DDBJ databases">
        <title>Comparative genomics reveals the genomic features of Rhizophagus irregularis, R. cerebriforme, R. diaphanum and Gigaspora rosea, and their symbiotic lifestyle signature.</title>
        <authorList>
            <person name="Morin E."/>
            <person name="San Clemente H."/>
            <person name="Chen E.C.H."/>
            <person name="De La Providencia I."/>
            <person name="Hainaut M."/>
            <person name="Kuo A."/>
            <person name="Kohler A."/>
            <person name="Murat C."/>
            <person name="Tang N."/>
            <person name="Roy S."/>
            <person name="Loubradou J."/>
            <person name="Henrissat B."/>
            <person name="Grigoriev I.V."/>
            <person name="Corradi N."/>
            <person name="Roux C."/>
            <person name="Martin F.M."/>
        </authorList>
    </citation>
    <scope>NUCLEOTIDE SEQUENCE [LARGE SCALE GENOMIC DNA]</scope>
    <source>
        <strain evidence="3 4">DAOM 194757</strain>
    </source>
</reference>
<dbReference type="EMBL" id="QKWP01002592">
    <property type="protein sequence ID" value="RIB02774.1"/>
    <property type="molecule type" value="Genomic_DNA"/>
</dbReference>
<dbReference type="InterPro" id="IPR032675">
    <property type="entry name" value="LRR_dom_sf"/>
</dbReference>
<dbReference type="SUPFAM" id="SSF81383">
    <property type="entry name" value="F-box domain"/>
    <property type="match status" value="1"/>
</dbReference>
<dbReference type="SUPFAM" id="SSF52047">
    <property type="entry name" value="RNI-like"/>
    <property type="match status" value="1"/>
</dbReference>
<dbReference type="Gene3D" id="3.80.10.10">
    <property type="entry name" value="Ribonuclease Inhibitor"/>
    <property type="match status" value="1"/>
</dbReference>
<dbReference type="Pfam" id="PF12937">
    <property type="entry name" value="F-box-like"/>
    <property type="match status" value="1"/>
</dbReference>
<proteinExistence type="predicted"/>
<accession>A0A397TXV8</accession>
<gene>
    <name evidence="3" type="ORF">C2G38_2255393</name>
</gene>
<dbReference type="AlphaFoldDB" id="A0A397TXV8"/>
<sequence>MNNSTRQMMLLRLPPEILGKIFLLTTLQTRTKIIASVCKSLNYFIFNHDILWSKLNLNTLANISDETIPPMFYTHLPEETKFYIRELYLNDVKITTKGLKVVLNACPNLKSLHLRTCKDHLEMSSVKNVIEEMFGPEEVLDEEISDLQLIIEATRYPITDTDDTTNIEIPTPKLRPSHPLQLQTIYWYCDHDLWIWWKPSDKHDLETLLQKLTNNPKATIQVPWCDFCNKRPANSQVTCYGNSHGNRDNYWYFYGCFECTEYCDLQAFKCDDCVEYDKELAEKEAAAAAAAAATSETNSDTDENWETNSDGETFLELNEQQRQQNDIIVQIQIIAAGDENAPANVVVNDTTDDGNGNDGDETAVINAQINSGDDVLIPADANDDGNASTRTEADDDENVLIYTEDDGDNQSVSTTDRDEIHEGNDGDILLEGSVDDID</sequence>
<keyword evidence="4" id="KW-1185">Reference proteome</keyword>
<dbReference type="OrthoDB" id="2393671at2759"/>
<name>A0A397TXV8_9GLOM</name>
<evidence type="ECO:0000313" key="3">
    <source>
        <dbReference type="EMBL" id="RIB02774.1"/>
    </source>
</evidence>
<evidence type="ECO:0000313" key="4">
    <source>
        <dbReference type="Proteomes" id="UP000266673"/>
    </source>
</evidence>
<feature type="compositionally biased region" description="Acidic residues" evidence="1">
    <location>
        <begin position="393"/>
        <end position="408"/>
    </location>
</feature>
<protein>
    <recommendedName>
        <fullName evidence="2">F-box domain-containing protein</fullName>
    </recommendedName>
</protein>
<dbReference type="InterPro" id="IPR001810">
    <property type="entry name" value="F-box_dom"/>
</dbReference>
<dbReference type="PROSITE" id="PS50181">
    <property type="entry name" value="FBOX"/>
    <property type="match status" value="1"/>
</dbReference>
<feature type="domain" description="F-box" evidence="2">
    <location>
        <begin position="7"/>
        <end position="55"/>
    </location>
</feature>
<comment type="caution">
    <text evidence="3">The sequence shown here is derived from an EMBL/GenBank/DDBJ whole genome shotgun (WGS) entry which is preliminary data.</text>
</comment>
<evidence type="ECO:0000259" key="2">
    <source>
        <dbReference type="PROSITE" id="PS50181"/>
    </source>
</evidence>
<organism evidence="3 4">
    <name type="scientific">Gigaspora rosea</name>
    <dbReference type="NCBI Taxonomy" id="44941"/>
    <lineage>
        <taxon>Eukaryota</taxon>
        <taxon>Fungi</taxon>
        <taxon>Fungi incertae sedis</taxon>
        <taxon>Mucoromycota</taxon>
        <taxon>Glomeromycotina</taxon>
        <taxon>Glomeromycetes</taxon>
        <taxon>Diversisporales</taxon>
        <taxon>Gigasporaceae</taxon>
        <taxon>Gigaspora</taxon>
    </lineage>
</organism>
<feature type="region of interest" description="Disordered" evidence="1">
    <location>
        <begin position="289"/>
        <end position="308"/>
    </location>
</feature>
<feature type="compositionally biased region" description="Basic and acidic residues" evidence="1">
    <location>
        <begin position="415"/>
        <end position="424"/>
    </location>
</feature>
<dbReference type="Proteomes" id="UP000266673">
    <property type="component" value="Unassembled WGS sequence"/>
</dbReference>
<feature type="region of interest" description="Disordered" evidence="1">
    <location>
        <begin position="374"/>
        <end position="438"/>
    </location>
</feature>